<evidence type="ECO:0000313" key="2">
    <source>
        <dbReference type="Proteomes" id="UP000434582"/>
    </source>
</evidence>
<dbReference type="EMBL" id="WIVE01000039">
    <property type="protein sequence ID" value="MQX37342.1"/>
    <property type="molecule type" value="Genomic_DNA"/>
</dbReference>
<dbReference type="InterPro" id="IPR045362">
    <property type="entry name" value="CIS_spike_tip"/>
</dbReference>
<evidence type="ECO:0000313" key="1">
    <source>
        <dbReference type="EMBL" id="MQX37342.1"/>
    </source>
</evidence>
<accession>A0A7X2D556</accession>
<dbReference type="Pfam" id="PF19267">
    <property type="entry name" value="CIS_spike_tip"/>
    <property type="match status" value="1"/>
</dbReference>
<sequence>MDFVLTSGDQAVFNPGFAPAIVVAPAGVLTGSGSATVSGLPVCVQGDEVSVVVTAAYTTPTFPQPGAGILTITGLAPDQVATMSTSGGRPVLLKGSTFQARMQVVAPASNPSSVDTVPVYSGAGTFITSNTVTRAG</sequence>
<dbReference type="RefSeq" id="WP_153344723.1">
    <property type="nucleotide sequence ID" value="NZ_WIVE01000039.1"/>
</dbReference>
<proteinExistence type="predicted"/>
<dbReference type="OrthoDB" id="5518630at2"/>
<dbReference type="Proteomes" id="UP000434582">
    <property type="component" value="Unassembled WGS sequence"/>
</dbReference>
<dbReference type="AlphaFoldDB" id="A0A7X2D556"/>
<protein>
    <submittedName>
        <fullName evidence="1">Uncharacterized protein</fullName>
    </submittedName>
</protein>
<name>A0A7X2D556_9PROT</name>
<gene>
    <name evidence="1" type="ORF">GHC57_12510</name>
</gene>
<keyword evidence="2" id="KW-1185">Reference proteome</keyword>
<comment type="caution">
    <text evidence="1">The sequence shown here is derived from an EMBL/GenBank/DDBJ whole genome shotgun (WGS) entry which is preliminary data.</text>
</comment>
<organism evidence="1 2">
    <name type="scientific">Roseospira navarrensis</name>
    <dbReference type="NCBI Taxonomy" id="140058"/>
    <lineage>
        <taxon>Bacteria</taxon>
        <taxon>Pseudomonadati</taxon>
        <taxon>Pseudomonadota</taxon>
        <taxon>Alphaproteobacteria</taxon>
        <taxon>Rhodospirillales</taxon>
        <taxon>Rhodospirillaceae</taxon>
        <taxon>Roseospira</taxon>
    </lineage>
</organism>
<reference evidence="1 2" key="1">
    <citation type="submission" date="2019-10" db="EMBL/GenBank/DDBJ databases">
        <title>Draft whole-genome sequence of the purple nonsulfur photosynthetic bacterium Roseospira navarrensis DSM 15114.</title>
        <authorList>
            <person name="Kyndt J.A."/>
            <person name="Meyer T.E."/>
        </authorList>
    </citation>
    <scope>NUCLEOTIDE SEQUENCE [LARGE SCALE GENOMIC DNA]</scope>
    <source>
        <strain evidence="1 2">DSM 15114</strain>
    </source>
</reference>